<gene>
    <name evidence="9" type="ORF">EAI_13759</name>
</gene>
<dbReference type="Gene3D" id="1.20.1070.10">
    <property type="entry name" value="Rhodopsin 7-helix transmembrane proteins"/>
    <property type="match status" value="1"/>
</dbReference>
<reference evidence="9 10" key="1">
    <citation type="journal article" date="2010" name="Science">
        <title>Genomic comparison of the ants Camponotus floridanus and Harpegnathos saltator.</title>
        <authorList>
            <person name="Bonasio R."/>
            <person name="Zhang G."/>
            <person name="Ye C."/>
            <person name="Mutti N.S."/>
            <person name="Fang X."/>
            <person name="Qin N."/>
            <person name="Donahue G."/>
            <person name="Yang P."/>
            <person name="Li Q."/>
            <person name="Li C."/>
            <person name="Zhang P."/>
            <person name="Huang Z."/>
            <person name="Berger S.L."/>
            <person name="Reinberg D."/>
            <person name="Wang J."/>
            <person name="Liebig J."/>
        </authorList>
    </citation>
    <scope>NUCLEOTIDE SEQUENCE [LARGE SCALE GENOMIC DNA]</scope>
    <source>
        <strain evidence="9 10">R22 G/1</strain>
    </source>
</reference>
<comment type="subcellular location">
    <subcellularLocation>
        <location evidence="1">Membrane</location>
        <topology evidence="1">Multi-pass membrane protein</topology>
    </subcellularLocation>
</comment>
<keyword evidence="5" id="KW-0472">Membrane</keyword>
<dbReference type="PANTHER" id="PTHR24243">
    <property type="entry name" value="G-PROTEIN COUPLED RECEPTOR"/>
    <property type="match status" value="1"/>
</dbReference>
<dbReference type="EMBL" id="GL446793">
    <property type="protein sequence ID" value="EFN87259.1"/>
    <property type="molecule type" value="Genomic_DNA"/>
</dbReference>
<evidence type="ECO:0000256" key="5">
    <source>
        <dbReference type="ARBA" id="ARBA00023136"/>
    </source>
</evidence>
<accession>E2BAN3</accession>
<evidence type="ECO:0000259" key="8">
    <source>
        <dbReference type="PROSITE" id="PS50262"/>
    </source>
</evidence>
<dbReference type="OrthoDB" id="10036964at2759"/>
<evidence type="ECO:0000313" key="9">
    <source>
        <dbReference type="EMBL" id="EFN87259.1"/>
    </source>
</evidence>
<protein>
    <submittedName>
        <fullName evidence="9">Thyrotropin-releasing hormone receptor</fullName>
    </submittedName>
</protein>
<keyword evidence="2" id="KW-0812">Transmembrane</keyword>
<dbReference type="InParanoid" id="E2BAN3"/>
<dbReference type="PANTHER" id="PTHR24243:SF233">
    <property type="entry name" value="THYROTROPIN-RELEASING HORMONE RECEPTOR"/>
    <property type="match status" value="1"/>
</dbReference>
<evidence type="ECO:0000313" key="10">
    <source>
        <dbReference type="Proteomes" id="UP000008237"/>
    </source>
</evidence>
<evidence type="ECO:0000256" key="3">
    <source>
        <dbReference type="ARBA" id="ARBA00022989"/>
    </source>
</evidence>
<feature type="domain" description="G-protein coupled receptors family 1 profile" evidence="8">
    <location>
        <begin position="1"/>
        <end position="61"/>
    </location>
</feature>
<evidence type="ECO:0000256" key="2">
    <source>
        <dbReference type="ARBA" id="ARBA00022692"/>
    </source>
</evidence>
<dbReference type="AlphaFoldDB" id="E2BAN3"/>
<keyword evidence="7" id="KW-0807">Transducer</keyword>
<sequence>MLLAVVVSFFVCLSPYRLLTFYIVVTPAERIAAIDSDTFFGLLNFCRIMFYLNSAGNPILYNLMSSKFRRSFLRLCGLGGEESAGARRFAPARQRRRNLNREEEEEEEEL</sequence>
<dbReference type="GO" id="GO:0004930">
    <property type="term" value="F:G protein-coupled receptor activity"/>
    <property type="evidence" value="ECO:0007669"/>
    <property type="project" value="UniProtKB-KW"/>
</dbReference>
<dbReference type="PROSITE" id="PS50262">
    <property type="entry name" value="G_PROTEIN_RECEP_F1_2"/>
    <property type="match status" value="1"/>
</dbReference>
<name>E2BAN3_HARSA</name>
<evidence type="ECO:0000256" key="6">
    <source>
        <dbReference type="ARBA" id="ARBA00023170"/>
    </source>
</evidence>
<dbReference type="Proteomes" id="UP000008237">
    <property type="component" value="Unassembled WGS sequence"/>
</dbReference>
<organism evidence="10">
    <name type="scientific">Harpegnathos saltator</name>
    <name type="common">Jerdon's jumping ant</name>
    <dbReference type="NCBI Taxonomy" id="610380"/>
    <lineage>
        <taxon>Eukaryota</taxon>
        <taxon>Metazoa</taxon>
        <taxon>Ecdysozoa</taxon>
        <taxon>Arthropoda</taxon>
        <taxon>Hexapoda</taxon>
        <taxon>Insecta</taxon>
        <taxon>Pterygota</taxon>
        <taxon>Neoptera</taxon>
        <taxon>Endopterygota</taxon>
        <taxon>Hymenoptera</taxon>
        <taxon>Apocrita</taxon>
        <taxon>Aculeata</taxon>
        <taxon>Formicoidea</taxon>
        <taxon>Formicidae</taxon>
        <taxon>Ponerinae</taxon>
        <taxon>Ponerini</taxon>
        <taxon>Harpegnathos</taxon>
    </lineage>
</organism>
<keyword evidence="10" id="KW-1185">Reference proteome</keyword>
<evidence type="ECO:0000256" key="4">
    <source>
        <dbReference type="ARBA" id="ARBA00023040"/>
    </source>
</evidence>
<keyword evidence="4" id="KW-0297">G-protein coupled receptor</keyword>
<evidence type="ECO:0000256" key="1">
    <source>
        <dbReference type="ARBA" id="ARBA00004141"/>
    </source>
</evidence>
<keyword evidence="6 9" id="KW-0675">Receptor</keyword>
<proteinExistence type="predicted"/>
<evidence type="ECO:0000256" key="7">
    <source>
        <dbReference type="ARBA" id="ARBA00023224"/>
    </source>
</evidence>
<dbReference type="InterPro" id="IPR017452">
    <property type="entry name" value="GPCR_Rhodpsn_7TM"/>
</dbReference>
<dbReference type="GO" id="GO:0005886">
    <property type="term" value="C:plasma membrane"/>
    <property type="evidence" value="ECO:0007669"/>
    <property type="project" value="TreeGrafter"/>
</dbReference>
<keyword evidence="3" id="KW-1133">Transmembrane helix</keyword>
<dbReference type="SUPFAM" id="SSF81321">
    <property type="entry name" value="Family A G protein-coupled receptor-like"/>
    <property type="match status" value="1"/>
</dbReference>